<protein>
    <recommendedName>
        <fullName evidence="4">Secreted protein</fullName>
    </recommendedName>
</protein>
<name>A0A1A9Z1D8_GLOPL</name>
<dbReference type="VEuPathDB" id="VectorBase:GPAI000805"/>
<keyword evidence="1" id="KW-0732">Signal</keyword>
<keyword evidence="3" id="KW-1185">Reference proteome</keyword>
<dbReference type="EnsemblMetazoa" id="GPAI000805-RA">
    <property type="protein sequence ID" value="GPAI000805-PA"/>
    <property type="gene ID" value="GPAI000805"/>
</dbReference>
<feature type="signal peptide" evidence="1">
    <location>
        <begin position="1"/>
        <end position="20"/>
    </location>
</feature>
<reference evidence="2" key="2">
    <citation type="submission" date="2020-05" db="UniProtKB">
        <authorList>
            <consortium name="EnsemblMetazoa"/>
        </authorList>
    </citation>
    <scope>IDENTIFICATION</scope>
    <source>
        <strain evidence="2">IAEA</strain>
    </source>
</reference>
<proteinExistence type="predicted"/>
<organism evidence="2 3">
    <name type="scientific">Glossina pallidipes</name>
    <name type="common">Tsetse fly</name>
    <dbReference type="NCBI Taxonomy" id="7398"/>
    <lineage>
        <taxon>Eukaryota</taxon>
        <taxon>Metazoa</taxon>
        <taxon>Ecdysozoa</taxon>
        <taxon>Arthropoda</taxon>
        <taxon>Hexapoda</taxon>
        <taxon>Insecta</taxon>
        <taxon>Pterygota</taxon>
        <taxon>Neoptera</taxon>
        <taxon>Endopterygota</taxon>
        <taxon>Diptera</taxon>
        <taxon>Brachycera</taxon>
        <taxon>Muscomorpha</taxon>
        <taxon>Hippoboscoidea</taxon>
        <taxon>Glossinidae</taxon>
        <taxon>Glossina</taxon>
    </lineage>
</organism>
<accession>A0A1A9Z1D8</accession>
<dbReference type="AlphaFoldDB" id="A0A1A9Z1D8"/>
<dbReference type="PROSITE" id="PS51257">
    <property type="entry name" value="PROKAR_LIPOPROTEIN"/>
    <property type="match status" value="1"/>
</dbReference>
<reference evidence="3" key="1">
    <citation type="submission" date="2014-03" db="EMBL/GenBank/DDBJ databases">
        <authorList>
            <person name="Aksoy S."/>
            <person name="Warren W."/>
            <person name="Wilson R.K."/>
        </authorList>
    </citation>
    <scope>NUCLEOTIDE SEQUENCE [LARGE SCALE GENOMIC DNA]</scope>
    <source>
        <strain evidence="3">IAEA</strain>
    </source>
</reference>
<feature type="chain" id="PRO_5008402509" description="Secreted protein" evidence="1">
    <location>
        <begin position="21"/>
        <end position="134"/>
    </location>
</feature>
<evidence type="ECO:0000256" key="1">
    <source>
        <dbReference type="SAM" id="SignalP"/>
    </source>
</evidence>
<evidence type="ECO:0000313" key="2">
    <source>
        <dbReference type="EnsemblMetazoa" id="GPAI000805-PA"/>
    </source>
</evidence>
<sequence length="134" mass="14980">MQMGKCGLLVTFCASVLVSCCDFPTSHRAFDNEFGSKLNSFQKSIPKDASCTESGGTWNIILYVILRHFILLRTINVVCKRYGNTDIFTCQGSVSSLIFLGKTSMVAHTFFLLLFQFSPSPLCTLFPKHPRLLL</sequence>
<dbReference type="Proteomes" id="UP000092445">
    <property type="component" value="Unassembled WGS sequence"/>
</dbReference>
<evidence type="ECO:0000313" key="3">
    <source>
        <dbReference type="Proteomes" id="UP000092445"/>
    </source>
</evidence>
<evidence type="ECO:0008006" key="4">
    <source>
        <dbReference type="Google" id="ProtNLM"/>
    </source>
</evidence>